<sequence>MPILENAIVLVPEAGDRFRSWAGRFIRPSPLPTTELHPWTAVVDRGDLLDPPKVRLTATLVEENFWTVFRKRGCSVASYLRELAIFHAAIPEDRPLGNQTWVAYALRDALECAALSIRHSRGGTAFLPDYVARESTAWPISPPTQYGRHLGGLGARLLARFEAVYRETVEEFAGAMENVAGLQAFWTDAPYLLAIVRDPCLSLENATRLFLESAQTAAYVLRHFPAAPPEPDLYTSNLLVTFVRHRVLSELPPAFRDEDGADAIDGDVGGVDPDDQMERGPVDIGDVGGPGIEVERMAVGDLGAMVDYSGDSDSDIASSRE</sequence>
<comment type="caution">
    <text evidence="1">The sequence shown here is derived from an EMBL/GenBank/DDBJ whole genome shotgun (WGS) entry which is preliminary data.</text>
</comment>
<proteinExistence type="predicted"/>
<evidence type="ECO:0000313" key="2">
    <source>
        <dbReference type="Proteomes" id="UP000814033"/>
    </source>
</evidence>
<organism evidence="1 2">
    <name type="scientific">Auriscalpium vulgare</name>
    <dbReference type="NCBI Taxonomy" id="40419"/>
    <lineage>
        <taxon>Eukaryota</taxon>
        <taxon>Fungi</taxon>
        <taxon>Dikarya</taxon>
        <taxon>Basidiomycota</taxon>
        <taxon>Agaricomycotina</taxon>
        <taxon>Agaricomycetes</taxon>
        <taxon>Russulales</taxon>
        <taxon>Auriscalpiaceae</taxon>
        <taxon>Auriscalpium</taxon>
    </lineage>
</organism>
<reference evidence="1" key="1">
    <citation type="submission" date="2021-02" db="EMBL/GenBank/DDBJ databases">
        <authorList>
            <consortium name="DOE Joint Genome Institute"/>
            <person name="Ahrendt S."/>
            <person name="Looney B.P."/>
            <person name="Miyauchi S."/>
            <person name="Morin E."/>
            <person name="Drula E."/>
            <person name="Courty P.E."/>
            <person name="Chicoki N."/>
            <person name="Fauchery L."/>
            <person name="Kohler A."/>
            <person name="Kuo A."/>
            <person name="Labutti K."/>
            <person name="Pangilinan J."/>
            <person name="Lipzen A."/>
            <person name="Riley R."/>
            <person name="Andreopoulos W."/>
            <person name="He G."/>
            <person name="Johnson J."/>
            <person name="Barry K.W."/>
            <person name="Grigoriev I.V."/>
            <person name="Nagy L."/>
            <person name="Hibbett D."/>
            <person name="Henrissat B."/>
            <person name="Matheny P.B."/>
            <person name="Labbe J."/>
            <person name="Martin F."/>
        </authorList>
    </citation>
    <scope>NUCLEOTIDE SEQUENCE</scope>
    <source>
        <strain evidence="1">FP105234-sp</strain>
    </source>
</reference>
<keyword evidence="2" id="KW-1185">Reference proteome</keyword>
<dbReference type="EMBL" id="MU277174">
    <property type="protein sequence ID" value="KAI0037260.1"/>
    <property type="molecule type" value="Genomic_DNA"/>
</dbReference>
<dbReference type="Proteomes" id="UP000814033">
    <property type="component" value="Unassembled WGS sequence"/>
</dbReference>
<name>A0ACB8R0E8_9AGAM</name>
<gene>
    <name evidence="1" type="ORF">FA95DRAFT_1622719</name>
</gene>
<evidence type="ECO:0000313" key="1">
    <source>
        <dbReference type="EMBL" id="KAI0037260.1"/>
    </source>
</evidence>
<reference evidence="1" key="2">
    <citation type="journal article" date="2022" name="New Phytol.">
        <title>Evolutionary transition to the ectomycorrhizal habit in the genomes of a hyperdiverse lineage of mushroom-forming fungi.</title>
        <authorList>
            <person name="Looney B."/>
            <person name="Miyauchi S."/>
            <person name="Morin E."/>
            <person name="Drula E."/>
            <person name="Courty P.E."/>
            <person name="Kohler A."/>
            <person name="Kuo A."/>
            <person name="LaButti K."/>
            <person name="Pangilinan J."/>
            <person name="Lipzen A."/>
            <person name="Riley R."/>
            <person name="Andreopoulos W."/>
            <person name="He G."/>
            <person name="Johnson J."/>
            <person name="Nolan M."/>
            <person name="Tritt A."/>
            <person name="Barry K.W."/>
            <person name="Grigoriev I.V."/>
            <person name="Nagy L.G."/>
            <person name="Hibbett D."/>
            <person name="Henrissat B."/>
            <person name="Matheny P.B."/>
            <person name="Labbe J."/>
            <person name="Martin F.M."/>
        </authorList>
    </citation>
    <scope>NUCLEOTIDE SEQUENCE</scope>
    <source>
        <strain evidence="1">FP105234-sp</strain>
    </source>
</reference>
<accession>A0ACB8R0E8</accession>
<protein>
    <submittedName>
        <fullName evidence="1">Uncharacterized protein</fullName>
    </submittedName>
</protein>